<comment type="subcellular location">
    <subcellularLocation>
        <location evidence="1">Nucleus</location>
    </subcellularLocation>
</comment>
<sequence>MKISYFTPTSTEIKVSGARYQLWRRLGDVISSTFALGYHEDLNGKADTPVFLLELRKAAFARIYSADKNVSLFLGRPLRMSKRFCHFQLPGDAAVRENHATATEQSGEYRWASDTEINYRAETRWSAICASLKEEIIELLFDRTGPDVIEKAGALQMSADAYWNALPARFKANEKLKDATRSAFERDFLISIRLNYLHIMFLLRRLILGRVSELDSSVVHVAQEMLGLVVDALVLRDELVNSGTNLAWKVAHYGLPAAGIVLLAIHGQGGAQNGTALYLPETRAKAIQNLCVLAAEVERGTVVRSEDPNFALLSRATQIIQRFLNHIFSGEGGNQTENLVPPGQADDASLWLPQHDQDPWNLELGIWQGFVGHPSLFGLYG</sequence>
<comment type="caution">
    <text evidence="5">The sequence shown here is derived from an EMBL/GenBank/DDBJ whole genome shotgun (WGS) entry which is preliminary data.</text>
</comment>
<dbReference type="GO" id="GO:0003677">
    <property type="term" value="F:DNA binding"/>
    <property type="evidence" value="ECO:0007669"/>
    <property type="project" value="UniProtKB-KW"/>
</dbReference>
<name>A0A9P8M1X3_9HYPO</name>
<dbReference type="GO" id="GO:0046872">
    <property type="term" value="F:metal ion binding"/>
    <property type="evidence" value="ECO:0007669"/>
    <property type="project" value="UniProtKB-KW"/>
</dbReference>
<dbReference type="AlphaFoldDB" id="A0A9P8M1X3"/>
<keyword evidence="3" id="KW-0238">DNA-binding</keyword>
<dbReference type="CDD" id="cd12148">
    <property type="entry name" value="fungal_TF_MHR"/>
    <property type="match status" value="1"/>
</dbReference>
<dbReference type="EMBL" id="JACEFI010000027">
    <property type="protein sequence ID" value="KAH0592751.1"/>
    <property type="molecule type" value="Genomic_DNA"/>
</dbReference>
<dbReference type="GO" id="GO:0003700">
    <property type="term" value="F:DNA-binding transcription factor activity"/>
    <property type="evidence" value="ECO:0007669"/>
    <property type="project" value="InterPro"/>
</dbReference>
<dbReference type="InterPro" id="IPR050987">
    <property type="entry name" value="AtrR-like"/>
</dbReference>
<proteinExistence type="predicted"/>
<organism evidence="5 6">
    <name type="scientific">Metarhizium humberi</name>
    <dbReference type="NCBI Taxonomy" id="2596975"/>
    <lineage>
        <taxon>Eukaryota</taxon>
        <taxon>Fungi</taxon>
        <taxon>Dikarya</taxon>
        <taxon>Ascomycota</taxon>
        <taxon>Pezizomycotina</taxon>
        <taxon>Sordariomycetes</taxon>
        <taxon>Hypocreomycetidae</taxon>
        <taxon>Hypocreales</taxon>
        <taxon>Clavicipitaceae</taxon>
        <taxon>Metarhizium</taxon>
    </lineage>
</organism>
<evidence type="ECO:0000313" key="5">
    <source>
        <dbReference type="EMBL" id="KAH0592751.1"/>
    </source>
</evidence>
<keyword evidence="2" id="KW-0479">Metal-binding</keyword>
<evidence type="ECO:0000313" key="6">
    <source>
        <dbReference type="Proteomes" id="UP000764110"/>
    </source>
</evidence>
<dbReference type="Proteomes" id="UP000764110">
    <property type="component" value="Unassembled WGS sequence"/>
</dbReference>
<dbReference type="PANTHER" id="PTHR46910:SF3">
    <property type="entry name" value="HALOTOLERANCE PROTEIN 9-RELATED"/>
    <property type="match status" value="1"/>
</dbReference>
<keyword evidence="6" id="KW-1185">Reference proteome</keyword>
<accession>A0A9P8M1X3</accession>
<evidence type="ECO:0000256" key="2">
    <source>
        <dbReference type="ARBA" id="ARBA00022723"/>
    </source>
</evidence>
<evidence type="ECO:0000256" key="1">
    <source>
        <dbReference type="ARBA" id="ARBA00004123"/>
    </source>
</evidence>
<dbReference type="PANTHER" id="PTHR46910">
    <property type="entry name" value="TRANSCRIPTION FACTOR PDR1"/>
    <property type="match status" value="1"/>
</dbReference>
<reference evidence="5 6" key="1">
    <citation type="submission" date="2020-07" db="EMBL/GenBank/DDBJ databases">
        <title>Metarhizium humberi genome.</title>
        <authorList>
            <person name="Lysoe E."/>
        </authorList>
    </citation>
    <scope>NUCLEOTIDE SEQUENCE [LARGE SCALE GENOMIC DNA]</scope>
    <source>
        <strain evidence="5 6">ESALQ1638</strain>
    </source>
</reference>
<evidence type="ECO:0000256" key="4">
    <source>
        <dbReference type="ARBA" id="ARBA00023242"/>
    </source>
</evidence>
<evidence type="ECO:0000256" key="3">
    <source>
        <dbReference type="ARBA" id="ARBA00023125"/>
    </source>
</evidence>
<dbReference type="GO" id="GO:0005634">
    <property type="term" value="C:nucleus"/>
    <property type="evidence" value="ECO:0007669"/>
    <property type="project" value="UniProtKB-SubCell"/>
</dbReference>
<keyword evidence="4" id="KW-0539">Nucleus</keyword>
<protein>
    <submittedName>
        <fullName evidence="5">Uncharacterized protein</fullName>
    </submittedName>
</protein>
<gene>
    <name evidence="5" type="ORF">MHUMG1_09575</name>
</gene>